<dbReference type="InterPro" id="IPR036465">
    <property type="entry name" value="vWFA_dom_sf"/>
</dbReference>
<evidence type="ECO:0008006" key="6">
    <source>
        <dbReference type="Google" id="ProtNLM"/>
    </source>
</evidence>
<dbReference type="AlphaFoldDB" id="A0A084AVJ5"/>
<dbReference type="SUPFAM" id="SSF53300">
    <property type="entry name" value="vWA-like"/>
    <property type="match status" value="1"/>
</dbReference>
<organism evidence="4 5">
    <name type="scientific">Stachybotrys chartarum (strain CBS 109288 / IBT 7711)</name>
    <name type="common">Toxic black mold</name>
    <name type="synonym">Stilbospora chartarum</name>
    <dbReference type="NCBI Taxonomy" id="1280523"/>
    <lineage>
        <taxon>Eukaryota</taxon>
        <taxon>Fungi</taxon>
        <taxon>Dikarya</taxon>
        <taxon>Ascomycota</taxon>
        <taxon>Pezizomycotina</taxon>
        <taxon>Sordariomycetes</taxon>
        <taxon>Hypocreomycetidae</taxon>
        <taxon>Hypocreales</taxon>
        <taxon>Stachybotryaceae</taxon>
        <taxon>Stachybotrys</taxon>
    </lineage>
</organism>
<feature type="domain" description="VWFA" evidence="2">
    <location>
        <begin position="297"/>
        <end position="476"/>
    </location>
</feature>
<reference evidence="4 5" key="1">
    <citation type="journal article" date="2014" name="BMC Genomics">
        <title>Comparative genome sequencing reveals chemotype-specific gene clusters in the toxigenic black mold Stachybotrys.</title>
        <authorList>
            <person name="Semeiks J."/>
            <person name="Borek D."/>
            <person name="Otwinowski Z."/>
            <person name="Grishin N.V."/>
        </authorList>
    </citation>
    <scope>NUCLEOTIDE SEQUENCE [LARGE SCALE GENOMIC DNA]</scope>
    <source>
        <strain evidence="5">CBS 109288 / IBT 7711</strain>
    </source>
</reference>
<evidence type="ECO:0000259" key="2">
    <source>
        <dbReference type="PROSITE" id="PS50234"/>
    </source>
</evidence>
<name>A0A084AVJ5_STACB</name>
<evidence type="ECO:0000313" key="4">
    <source>
        <dbReference type="EMBL" id="KEY69324.1"/>
    </source>
</evidence>
<dbReference type="PANTHER" id="PTHR45737:SF6">
    <property type="entry name" value="VON WILLEBRAND FACTOR A DOMAIN-CONTAINING PROTEIN 5A"/>
    <property type="match status" value="1"/>
</dbReference>
<dbReference type="PROSITE" id="PS50234">
    <property type="entry name" value="VWFA"/>
    <property type="match status" value="1"/>
</dbReference>
<dbReference type="PROSITE" id="PS51468">
    <property type="entry name" value="VIT"/>
    <property type="match status" value="1"/>
</dbReference>
<dbReference type="SMART" id="SM00609">
    <property type="entry name" value="VIT"/>
    <property type="match status" value="1"/>
</dbReference>
<dbReference type="EMBL" id="KL648533">
    <property type="protein sequence ID" value="KEY69324.1"/>
    <property type="molecule type" value="Genomic_DNA"/>
</dbReference>
<dbReference type="OrthoDB" id="1729737at2759"/>
<dbReference type="InterPro" id="IPR013694">
    <property type="entry name" value="VIT"/>
</dbReference>
<proteinExistence type="predicted"/>
<dbReference type="InterPro" id="IPR002035">
    <property type="entry name" value="VWF_A"/>
</dbReference>
<sequence length="956" mass="104300">MQTMHLRPNERRPYCGCYVIIHEHEQFLPQVRLNAHTTILSSSSRTTLTQTFVNPNADSPLKSVRYAFPLYDGVSVVSFTCAIGSRVIRGVVKERQAAKQAFDEAVGRNEFAGLLDQSQHAGDVFTTFLGNIPAGEKIEVEIVYLGELKHDAGIDGLRYTIPLSIAPRYGPENALCDTRNTPQISAMPNVDQGISITVDAEMAIGSTIKSVQSPSHPISVNVGTTSAAPSADPSLHRASASLSLATAELDRDFIVQIVATNLASPTAILETHPNLPNQRALMATFVPKFNIPAEKPEIVFVCDRSGSMGTGNQMSNLIAALHIFLKSLPVGVKFNICSFGSSYDFLWPRSKTYDQSSLDDAIQYVSNFNANMGGTEMHQPLKETFQRRYQDMNLEVFLLTDGEIWGQEALFSLINEQVAQNDSIRVFSLGIGRQASHALVEGVARAGKAFAQFAADDEKMDAKVIRMLKGALSPHIKDYTLEIKYGATEANEEDDFELVEKVLDALTIDTPVLSQTPEAQQQKGHTESAPTEMKAPISLFDPGFKEDPVVPSGQKWSTDAKYSGLPELKTPKYLQSPSQLPPMFPFIRSTTYVMLSESAPLRQPKSLLLKGTSAHGPLELEMPITILPNKATTIHQLAARNAIKELEEGRGWLSHAKHDNGKLLKQQFDGRYADMVEREAVRLGVQYQVAGRWCSFVAVQDKDRSASKRTPVDETDGEDDFDFQIMQASTGPKEVPQWKQNLVSKSSYAAAKPLSRSSGMPLPSMGYSFKTLASSMNSAPRGGTLFGGFGGSALTSTRNAVEPIAQADSLSRSRAVPQGWGLEHRFLSRSDKGAAPKASPAPPPPAPGGRGSAVSNTTPQGSTLARLALLQSFSGSWSWTAELEQILGVTQKQATQDMQQHTSEVTATVCVLTYLKKKLAGDREAWEMIAEKAENWLKSETTAGLGYLEKHADGLF</sequence>
<dbReference type="Pfam" id="PF08487">
    <property type="entry name" value="VIT"/>
    <property type="match status" value="1"/>
</dbReference>
<accession>A0A084AVJ5</accession>
<feature type="region of interest" description="Disordered" evidence="1">
    <location>
        <begin position="831"/>
        <end position="858"/>
    </location>
</feature>
<dbReference type="HOGENOM" id="CLU_003826_2_0_1"/>
<gene>
    <name evidence="4" type="ORF">S7711_08396</name>
</gene>
<dbReference type="Proteomes" id="UP000028045">
    <property type="component" value="Unassembled WGS sequence"/>
</dbReference>
<dbReference type="SMART" id="SM00327">
    <property type="entry name" value="VWA"/>
    <property type="match status" value="1"/>
</dbReference>
<evidence type="ECO:0000259" key="3">
    <source>
        <dbReference type="PROSITE" id="PS51468"/>
    </source>
</evidence>
<protein>
    <recommendedName>
        <fullName evidence="6">VIT domain-containing protein</fullName>
    </recommendedName>
</protein>
<evidence type="ECO:0000256" key="1">
    <source>
        <dbReference type="SAM" id="MobiDB-lite"/>
    </source>
</evidence>
<keyword evidence="5" id="KW-1185">Reference proteome</keyword>
<dbReference type="Gene3D" id="3.40.50.410">
    <property type="entry name" value="von Willebrand factor, type A domain"/>
    <property type="match status" value="1"/>
</dbReference>
<dbReference type="Pfam" id="PF13768">
    <property type="entry name" value="VWA_3"/>
    <property type="match status" value="1"/>
</dbReference>
<feature type="domain" description="VIT" evidence="3">
    <location>
        <begin position="14"/>
        <end position="146"/>
    </location>
</feature>
<evidence type="ECO:0000313" key="5">
    <source>
        <dbReference type="Proteomes" id="UP000028045"/>
    </source>
</evidence>
<dbReference type="PANTHER" id="PTHR45737">
    <property type="entry name" value="VON WILLEBRAND FACTOR A DOMAIN-CONTAINING PROTEIN 5A"/>
    <property type="match status" value="1"/>
</dbReference>